<keyword evidence="1" id="KW-0732">Signal</keyword>
<gene>
    <name evidence="2" type="ORF">ACM01_46270</name>
</gene>
<accession>A0A0J7YSS0</accession>
<comment type="caution">
    <text evidence="2">The sequence shown here is derived from an EMBL/GenBank/DDBJ whole genome shotgun (WGS) entry which is preliminary data.</text>
</comment>
<evidence type="ECO:0000313" key="2">
    <source>
        <dbReference type="EMBL" id="KMS66178.1"/>
    </source>
</evidence>
<protein>
    <submittedName>
        <fullName evidence="2">Tat pathway signal protein</fullName>
    </submittedName>
</protein>
<dbReference type="PATRIC" id="fig|1938.3.peg.2710"/>
<dbReference type="Proteomes" id="UP000037432">
    <property type="component" value="Unassembled WGS sequence"/>
</dbReference>
<evidence type="ECO:0000313" key="3">
    <source>
        <dbReference type="Proteomes" id="UP000037432"/>
    </source>
</evidence>
<dbReference type="InterPro" id="IPR036366">
    <property type="entry name" value="PGBDSf"/>
</dbReference>
<sequence length="187" mass="21088">MNFLRKRSRAVAAVLGAAMVTTLGLAASPASAKVSDGWVRGYDRFSDDWDDEGELSRTSPWASSNATCLWQRILWAEGAYATNYDGKIFEEDQINGHFGWRTVYSTIDLQKKLGESADGIVGEKTFSRVNKHMYKIGGSTDSDRTLYLRYEGKKHTFDLRRNTEGKYVFPDRKGDSRQAGYKYHSCG</sequence>
<feature type="signal peptide" evidence="1">
    <location>
        <begin position="1"/>
        <end position="32"/>
    </location>
</feature>
<feature type="chain" id="PRO_5005292174" evidence="1">
    <location>
        <begin position="33"/>
        <end position="187"/>
    </location>
</feature>
<name>A0A0J7YSS0_STRVR</name>
<dbReference type="EMBL" id="LFNT01000183">
    <property type="protein sequence ID" value="KMS66178.1"/>
    <property type="molecule type" value="Genomic_DNA"/>
</dbReference>
<dbReference type="RefSeq" id="WP_048587572.1">
    <property type="nucleotide sequence ID" value="NZ_LFNT01000183.1"/>
</dbReference>
<proteinExistence type="predicted"/>
<organism evidence="2 3">
    <name type="scientific">Streptomyces viridochromogenes</name>
    <dbReference type="NCBI Taxonomy" id="1938"/>
    <lineage>
        <taxon>Bacteria</taxon>
        <taxon>Bacillati</taxon>
        <taxon>Actinomycetota</taxon>
        <taxon>Actinomycetes</taxon>
        <taxon>Kitasatosporales</taxon>
        <taxon>Streptomycetaceae</taxon>
        <taxon>Streptomyces</taxon>
    </lineage>
</organism>
<dbReference type="SUPFAM" id="SSF47090">
    <property type="entry name" value="PGBD-like"/>
    <property type="match status" value="1"/>
</dbReference>
<dbReference type="InterPro" id="IPR036365">
    <property type="entry name" value="PGBD-like_sf"/>
</dbReference>
<dbReference type="AlphaFoldDB" id="A0A0J7YSS0"/>
<dbReference type="Gene3D" id="1.10.101.10">
    <property type="entry name" value="PGBD-like superfamily/PGBD"/>
    <property type="match status" value="1"/>
</dbReference>
<evidence type="ECO:0000256" key="1">
    <source>
        <dbReference type="SAM" id="SignalP"/>
    </source>
</evidence>
<dbReference type="OrthoDB" id="5244994at2"/>
<reference evidence="2 3" key="1">
    <citation type="submission" date="2015-06" db="EMBL/GenBank/DDBJ databases">
        <authorList>
            <person name="Ju K.-S."/>
            <person name="Doroghazi J.R."/>
            <person name="Metcalf W.W."/>
        </authorList>
    </citation>
    <scope>NUCLEOTIDE SEQUENCE [LARGE SCALE GENOMIC DNA]</scope>
    <source>
        <strain evidence="2 3">NRRL 3414</strain>
    </source>
</reference>